<keyword evidence="3" id="KW-1185">Reference proteome</keyword>
<feature type="transmembrane region" description="Helical" evidence="1">
    <location>
        <begin position="27"/>
        <end position="46"/>
    </location>
</feature>
<keyword evidence="1" id="KW-0472">Membrane</keyword>
<feature type="transmembrane region" description="Helical" evidence="1">
    <location>
        <begin position="119"/>
        <end position="137"/>
    </location>
</feature>
<keyword evidence="1" id="KW-1133">Transmembrane helix</keyword>
<name>A0ABX1YLK5_9BACL</name>
<sequence length="161" mass="18294">MCRHSNKDLDYRGRDHSMKLSEFIKDIIRDFLIIFASIMIIITVLRQIYIPELAFDLISIYTIMGFSLLGALTGIIWYTPHEISERAMRVRIVVHFLTLEILLIALASLIGVVTGVPGALLLALQIAVVYAVVRVLSYGKDKKEAEQINERLKAVKQEIHD</sequence>
<reference evidence="2 3" key="1">
    <citation type="submission" date="2019-10" db="EMBL/GenBank/DDBJ databases">
        <title>Description of Paenibacillus terricola sp. nov.</title>
        <authorList>
            <person name="Carlier A."/>
            <person name="Qi S."/>
        </authorList>
    </citation>
    <scope>NUCLEOTIDE SEQUENCE [LARGE SCALE GENOMIC DNA]</scope>
    <source>
        <strain evidence="2 3">LMG 31459</strain>
    </source>
</reference>
<dbReference type="Pfam" id="PF11457">
    <property type="entry name" value="DUF3021"/>
    <property type="match status" value="1"/>
</dbReference>
<evidence type="ECO:0000313" key="3">
    <source>
        <dbReference type="Proteomes" id="UP000596857"/>
    </source>
</evidence>
<organism evidence="2 3">
    <name type="scientific">Paenibacillus phytohabitans</name>
    <dbReference type="NCBI Taxonomy" id="2654978"/>
    <lineage>
        <taxon>Bacteria</taxon>
        <taxon>Bacillati</taxon>
        <taxon>Bacillota</taxon>
        <taxon>Bacilli</taxon>
        <taxon>Bacillales</taxon>
        <taxon>Paenibacillaceae</taxon>
        <taxon>Paenibacillus</taxon>
    </lineage>
</organism>
<feature type="transmembrane region" description="Helical" evidence="1">
    <location>
        <begin position="92"/>
        <end position="113"/>
    </location>
</feature>
<evidence type="ECO:0000313" key="2">
    <source>
        <dbReference type="EMBL" id="NOU81746.1"/>
    </source>
</evidence>
<comment type="caution">
    <text evidence="2">The sequence shown here is derived from an EMBL/GenBank/DDBJ whole genome shotgun (WGS) entry which is preliminary data.</text>
</comment>
<proteinExistence type="predicted"/>
<accession>A0ABX1YLK5</accession>
<evidence type="ECO:0000256" key="1">
    <source>
        <dbReference type="SAM" id="Phobius"/>
    </source>
</evidence>
<protein>
    <submittedName>
        <fullName evidence="2">DUF3021 family protein</fullName>
    </submittedName>
</protein>
<dbReference type="Proteomes" id="UP000596857">
    <property type="component" value="Unassembled WGS sequence"/>
</dbReference>
<feature type="transmembrane region" description="Helical" evidence="1">
    <location>
        <begin position="58"/>
        <end position="80"/>
    </location>
</feature>
<dbReference type="EMBL" id="WHOB01000068">
    <property type="protein sequence ID" value="NOU81746.1"/>
    <property type="molecule type" value="Genomic_DNA"/>
</dbReference>
<keyword evidence="1" id="KW-0812">Transmembrane</keyword>
<dbReference type="InterPro" id="IPR021560">
    <property type="entry name" value="DUF3021"/>
</dbReference>
<gene>
    <name evidence="2" type="ORF">GC101_23055</name>
</gene>